<protein>
    <submittedName>
        <fullName evidence="6">AMP deaminase</fullName>
        <ecNumber evidence="6">4.1.1.50</ecNumber>
    </submittedName>
</protein>
<dbReference type="Gene3D" id="3.60.90.10">
    <property type="entry name" value="S-adenosylmethionine decarboxylase"/>
    <property type="match status" value="1"/>
</dbReference>
<dbReference type="PANTHER" id="PTHR11570:SF0">
    <property type="entry name" value="S-ADENOSYLMETHIONINE DECARBOXYLASE PROENZYME"/>
    <property type="match status" value="1"/>
</dbReference>
<accession>A0A9X0D5Z1</accession>
<dbReference type="GO" id="GO:0004014">
    <property type="term" value="F:adenosylmethionine decarboxylase activity"/>
    <property type="evidence" value="ECO:0007669"/>
    <property type="project" value="UniProtKB-EC"/>
</dbReference>
<comment type="caution">
    <text evidence="6">The sequence shown here is derived from an EMBL/GenBank/DDBJ whole genome shotgun (WGS) entry which is preliminary data.</text>
</comment>
<comment type="catalytic activity">
    <reaction evidence="5">
        <text>S-adenosyl-L-methionine + H(+) = S-adenosyl 3-(methylsulfanyl)propylamine + CO2</text>
        <dbReference type="Rhea" id="RHEA:15981"/>
        <dbReference type="ChEBI" id="CHEBI:15378"/>
        <dbReference type="ChEBI" id="CHEBI:16526"/>
        <dbReference type="ChEBI" id="CHEBI:57443"/>
        <dbReference type="ChEBI" id="CHEBI:59789"/>
        <dbReference type="EC" id="4.1.1.50"/>
    </reaction>
</comment>
<dbReference type="EC" id="4.1.1.50" evidence="6"/>
<dbReference type="GO" id="GO:0006597">
    <property type="term" value="P:spermine biosynthetic process"/>
    <property type="evidence" value="ECO:0007669"/>
    <property type="project" value="TreeGrafter"/>
</dbReference>
<evidence type="ECO:0000256" key="4">
    <source>
        <dbReference type="ARBA" id="ARBA00023115"/>
    </source>
</evidence>
<dbReference type="PANTHER" id="PTHR11570">
    <property type="entry name" value="S-ADENOSYLMETHIONINE DECARBOXYLASE"/>
    <property type="match status" value="1"/>
</dbReference>
<dbReference type="Pfam" id="PF01536">
    <property type="entry name" value="SAM_decarbox"/>
    <property type="match status" value="1"/>
</dbReference>
<dbReference type="GO" id="GO:0005829">
    <property type="term" value="C:cytosol"/>
    <property type="evidence" value="ECO:0007669"/>
    <property type="project" value="TreeGrafter"/>
</dbReference>
<keyword evidence="7" id="KW-1185">Reference proteome</keyword>
<dbReference type="SUPFAM" id="SSF56276">
    <property type="entry name" value="S-adenosylmethionine decarboxylase"/>
    <property type="match status" value="1"/>
</dbReference>
<dbReference type="OrthoDB" id="1068353at2759"/>
<dbReference type="InterPro" id="IPR048283">
    <property type="entry name" value="AdoMetDC-like"/>
</dbReference>
<dbReference type="InterPro" id="IPR016067">
    <property type="entry name" value="S-AdoMet_deCO2ase_core"/>
</dbReference>
<organism evidence="6 7">
    <name type="scientific">Desmophyllum pertusum</name>
    <dbReference type="NCBI Taxonomy" id="174260"/>
    <lineage>
        <taxon>Eukaryota</taxon>
        <taxon>Metazoa</taxon>
        <taxon>Cnidaria</taxon>
        <taxon>Anthozoa</taxon>
        <taxon>Hexacorallia</taxon>
        <taxon>Scleractinia</taxon>
        <taxon>Caryophylliina</taxon>
        <taxon>Caryophylliidae</taxon>
        <taxon>Desmophyllum</taxon>
    </lineage>
</organism>
<evidence type="ECO:0000256" key="5">
    <source>
        <dbReference type="ARBA" id="ARBA00048112"/>
    </source>
</evidence>
<dbReference type="InterPro" id="IPR018166">
    <property type="entry name" value="S-AdoMet_deCO2ase_CS"/>
</dbReference>
<evidence type="ECO:0000313" key="7">
    <source>
        <dbReference type="Proteomes" id="UP001163046"/>
    </source>
</evidence>
<dbReference type="PROSITE" id="PS01336">
    <property type="entry name" value="ADOMETDC"/>
    <property type="match status" value="1"/>
</dbReference>
<keyword evidence="6" id="KW-0456">Lyase</keyword>
<proteinExistence type="inferred from homology"/>
<dbReference type="AlphaFoldDB" id="A0A9X0D5Z1"/>
<keyword evidence="3" id="KW-0745">Spermidine biosynthesis</keyword>
<keyword evidence="4" id="KW-0620">Polyamine biosynthesis</keyword>
<evidence type="ECO:0000256" key="3">
    <source>
        <dbReference type="ARBA" id="ARBA00023066"/>
    </source>
</evidence>
<reference evidence="6" key="1">
    <citation type="submission" date="2023-01" db="EMBL/GenBank/DDBJ databases">
        <title>Genome assembly of the deep-sea coral Lophelia pertusa.</title>
        <authorList>
            <person name="Herrera S."/>
            <person name="Cordes E."/>
        </authorList>
    </citation>
    <scope>NUCLEOTIDE SEQUENCE</scope>
    <source>
        <strain evidence="6">USNM1676648</strain>
        <tissue evidence="6">Polyp</tissue>
    </source>
</reference>
<sequence>MLVNCTIISEKRNDDMIAFLLSESSMFVSRERLILKTCGQTTLLHCIKPLLELAKVECGLTEVQDFFYSRMKLPRTQPSTGTSSNIPTRGTYILFTTSYQE</sequence>
<evidence type="ECO:0000256" key="2">
    <source>
        <dbReference type="ARBA" id="ARBA00008466"/>
    </source>
</evidence>
<dbReference type="GO" id="GO:0008295">
    <property type="term" value="P:spermidine biosynthetic process"/>
    <property type="evidence" value="ECO:0007669"/>
    <property type="project" value="UniProtKB-KW"/>
</dbReference>
<name>A0A9X0D5Z1_9CNID</name>
<comment type="pathway">
    <text evidence="1">Amine and polyamine biosynthesis; S-adenosylmethioninamine biosynthesis; S-adenosylmethioninamine from S-adenosyl-L-methionine: step 1/1.</text>
</comment>
<evidence type="ECO:0000256" key="1">
    <source>
        <dbReference type="ARBA" id="ARBA00004911"/>
    </source>
</evidence>
<evidence type="ECO:0000313" key="6">
    <source>
        <dbReference type="EMBL" id="KAJ7386923.1"/>
    </source>
</evidence>
<gene>
    <name evidence="6" type="primary">AMD1</name>
    <name evidence="6" type="ORF">OS493_006958</name>
</gene>
<dbReference type="EMBL" id="MU825875">
    <property type="protein sequence ID" value="KAJ7386923.1"/>
    <property type="molecule type" value="Genomic_DNA"/>
</dbReference>
<comment type="similarity">
    <text evidence="2">Belongs to the eukaryotic AdoMetDC family.</text>
</comment>
<dbReference type="Proteomes" id="UP001163046">
    <property type="component" value="Unassembled WGS sequence"/>
</dbReference>